<feature type="transmembrane region" description="Helical" evidence="11">
    <location>
        <begin position="231"/>
        <end position="260"/>
    </location>
</feature>
<dbReference type="eggNOG" id="arCOG01331">
    <property type="taxonomic scope" value="Archaea"/>
</dbReference>
<keyword evidence="2 11" id="KW-1003">Cell membrane</keyword>
<feature type="binding site" evidence="11">
    <location>
        <position position="170"/>
    </location>
    <ligand>
        <name>Zn(2+)</name>
        <dbReference type="ChEBI" id="CHEBI:29105"/>
        <note>catalytic</note>
    </ligand>
</feature>
<dbReference type="AlphaFoldDB" id="L0IB55"/>
<keyword evidence="5 11" id="KW-0479">Metal-binding</keyword>
<name>L0IB55_HALRX</name>
<dbReference type="Pfam" id="PF01435">
    <property type="entry name" value="Peptidase_M48"/>
    <property type="match status" value="1"/>
</dbReference>
<keyword evidence="14" id="KW-1185">Reference proteome</keyword>
<dbReference type="GO" id="GO:0004222">
    <property type="term" value="F:metalloendopeptidase activity"/>
    <property type="evidence" value="ECO:0007669"/>
    <property type="project" value="UniProtKB-UniRule"/>
</dbReference>
<dbReference type="Proteomes" id="UP000010846">
    <property type="component" value="Chromosome"/>
</dbReference>
<protein>
    <recommendedName>
        <fullName evidence="11">Protease HtpX homolog</fullName>
        <ecNumber evidence="11">3.4.24.-</ecNumber>
    </recommendedName>
</protein>
<evidence type="ECO:0000256" key="3">
    <source>
        <dbReference type="ARBA" id="ARBA00022670"/>
    </source>
</evidence>
<feature type="binding site" evidence="11">
    <location>
        <position position="166"/>
    </location>
    <ligand>
        <name>Zn(2+)</name>
        <dbReference type="ChEBI" id="CHEBI:29105"/>
        <note>catalytic</note>
    </ligand>
</feature>
<evidence type="ECO:0000256" key="7">
    <source>
        <dbReference type="ARBA" id="ARBA00022833"/>
    </source>
</evidence>
<evidence type="ECO:0000256" key="1">
    <source>
        <dbReference type="ARBA" id="ARBA00009779"/>
    </source>
</evidence>
<keyword evidence="9 11" id="KW-0482">Metalloprotease</keyword>
<evidence type="ECO:0000313" key="14">
    <source>
        <dbReference type="Proteomes" id="UP000010846"/>
    </source>
</evidence>
<dbReference type="KEGG" id="hru:Halru_0554"/>
<dbReference type="EC" id="3.4.24.-" evidence="11"/>
<evidence type="ECO:0000259" key="12">
    <source>
        <dbReference type="Pfam" id="PF01435"/>
    </source>
</evidence>
<feature type="domain" description="Peptidase M48" evidence="12">
    <location>
        <begin position="103"/>
        <end position="355"/>
    </location>
</feature>
<gene>
    <name evidence="11" type="primary">htpX</name>
    <name evidence="13" type="ordered locus">Halru_0554</name>
</gene>
<feature type="active site" evidence="11">
    <location>
        <position position="167"/>
    </location>
</feature>
<proteinExistence type="inferred from homology"/>
<evidence type="ECO:0000256" key="10">
    <source>
        <dbReference type="ARBA" id="ARBA00023136"/>
    </source>
</evidence>
<dbReference type="InterPro" id="IPR001915">
    <property type="entry name" value="Peptidase_M48"/>
</dbReference>
<keyword evidence="8 11" id="KW-1133">Transmembrane helix</keyword>
<evidence type="ECO:0000256" key="9">
    <source>
        <dbReference type="ARBA" id="ARBA00023049"/>
    </source>
</evidence>
<evidence type="ECO:0000256" key="4">
    <source>
        <dbReference type="ARBA" id="ARBA00022692"/>
    </source>
</evidence>
<sequence length="363" mass="39484">MATRRSGREWSTDRGLQLRMALSLGLIVVFPFAFVLILEWALSTIVPAVTVALTGVELETEVVVDRRLLVGAVVAGFVGQYLFGDRLALWSLRARQISEEVGPELHGAVRRLAQQADLSPPDIAVIDSSAPNAFATGRSPDTATIVVTTGLLDRLDDDECEAVLAHEVAHVLNRDAAVMTVAYLLPTVTYFIATGAYTVLRVVSDLFTPADSYQSVRFLDTSHDGDDPRGFAAVIVVIITTTVVTLAVSTLFWIASFLLYRLLSRYREHAADRGAAQLTGDPLALASALQKLDYELARAPDDDLRTLDGGVEACYIAPLDFAKYTEDGDDGLLSQDLFPDTHPDTAERIERLQALATEYEVAT</sequence>
<dbReference type="RefSeq" id="WP_015299869.1">
    <property type="nucleotide sequence ID" value="NC_019964.1"/>
</dbReference>
<dbReference type="PANTHER" id="PTHR43221:SF2">
    <property type="entry name" value="PROTEASE HTPX HOMOLOG"/>
    <property type="match status" value="1"/>
</dbReference>
<feature type="transmembrane region" description="Helical" evidence="11">
    <location>
        <begin position="66"/>
        <end position="83"/>
    </location>
</feature>
<reference evidence="13" key="1">
    <citation type="submission" date="2011-09" db="EMBL/GenBank/DDBJ databases">
        <title>Complete sequence of Halovivax ruber XH-70.</title>
        <authorList>
            <consortium name="US DOE Joint Genome Institute"/>
            <person name="Lucas S."/>
            <person name="Han J."/>
            <person name="Lapidus A."/>
            <person name="Cheng J.-F."/>
            <person name="Goodwin L."/>
            <person name="Pitluck S."/>
            <person name="Peters L."/>
            <person name="Mikhailova N."/>
            <person name="Davenport K."/>
            <person name="Detter J.C."/>
            <person name="Han C."/>
            <person name="Tapia R."/>
            <person name="Land M."/>
            <person name="Hauser L."/>
            <person name="Kyrpides N."/>
            <person name="Ivanova N."/>
            <person name="Pagani I."/>
            <person name="Sproer C."/>
            <person name="Anderson I."/>
            <person name="Woyke T."/>
        </authorList>
    </citation>
    <scope>NUCLEOTIDE SEQUENCE</scope>
    <source>
        <strain evidence="13">XH-70</strain>
    </source>
</reference>
<keyword evidence="3 11" id="KW-0645">Protease</keyword>
<accession>L0IB55</accession>
<keyword evidence="4 11" id="KW-0812">Transmembrane</keyword>
<dbReference type="HAMAP" id="MF_00188">
    <property type="entry name" value="Pept_M48_protease_HtpX"/>
    <property type="match status" value="1"/>
</dbReference>
<dbReference type="HOGENOM" id="CLU_042266_0_0_2"/>
<dbReference type="InterPro" id="IPR050083">
    <property type="entry name" value="HtpX_protease"/>
</dbReference>
<comment type="subcellular location">
    <subcellularLocation>
        <location evidence="11">Cell membrane</location>
        <topology evidence="11">Multi-pass membrane protein</topology>
    </subcellularLocation>
</comment>
<feature type="transmembrane region" description="Helical" evidence="11">
    <location>
        <begin position="181"/>
        <end position="200"/>
    </location>
</feature>
<evidence type="ECO:0000313" key="13">
    <source>
        <dbReference type="EMBL" id="AGB15187.1"/>
    </source>
</evidence>
<comment type="cofactor">
    <cofactor evidence="11">
        <name>Zn(2+)</name>
        <dbReference type="ChEBI" id="CHEBI:29105"/>
    </cofactor>
    <text evidence="11">Binds 1 zinc ion per subunit.</text>
</comment>
<dbReference type="EMBL" id="CP003050">
    <property type="protein sequence ID" value="AGB15187.1"/>
    <property type="molecule type" value="Genomic_DNA"/>
</dbReference>
<evidence type="ECO:0000256" key="5">
    <source>
        <dbReference type="ARBA" id="ARBA00022723"/>
    </source>
</evidence>
<keyword evidence="10 11" id="KW-0472">Membrane</keyword>
<evidence type="ECO:0000256" key="6">
    <source>
        <dbReference type="ARBA" id="ARBA00022801"/>
    </source>
</evidence>
<feature type="binding site" evidence="11">
    <location>
        <position position="268"/>
    </location>
    <ligand>
        <name>Zn(2+)</name>
        <dbReference type="ChEBI" id="CHEBI:29105"/>
        <note>catalytic</note>
    </ligand>
</feature>
<evidence type="ECO:0000256" key="2">
    <source>
        <dbReference type="ARBA" id="ARBA00022475"/>
    </source>
</evidence>
<organism evidence="13 14">
    <name type="scientific">Halovivax ruber (strain DSM 18193 / JCM 13892 / XH-70)</name>
    <dbReference type="NCBI Taxonomy" id="797302"/>
    <lineage>
        <taxon>Archaea</taxon>
        <taxon>Methanobacteriati</taxon>
        <taxon>Methanobacteriota</taxon>
        <taxon>Stenosarchaea group</taxon>
        <taxon>Halobacteria</taxon>
        <taxon>Halobacteriales</taxon>
        <taxon>Natrialbaceae</taxon>
        <taxon>Halovivax</taxon>
    </lineage>
</organism>
<keyword evidence="6 11" id="KW-0378">Hydrolase</keyword>
<evidence type="ECO:0000256" key="8">
    <source>
        <dbReference type="ARBA" id="ARBA00022989"/>
    </source>
</evidence>
<dbReference type="InterPro" id="IPR022919">
    <property type="entry name" value="Pept_M48_protease_HtpX"/>
</dbReference>
<dbReference type="GO" id="GO:0005886">
    <property type="term" value="C:plasma membrane"/>
    <property type="evidence" value="ECO:0007669"/>
    <property type="project" value="UniProtKB-SubCell"/>
</dbReference>
<dbReference type="STRING" id="797302.Halru_0554"/>
<dbReference type="GeneID" id="14375862"/>
<dbReference type="PANTHER" id="PTHR43221">
    <property type="entry name" value="PROTEASE HTPX"/>
    <property type="match status" value="1"/>
</dbReference>
<dbReference type="Gene3D" id="3.30.2010.10">
    <property type="entry name" value="Metalloproteases ('zincins'), catalytic domain"/>
    <property type="match status" value="1"/>
</dbReference>
<evidence type="ECO:0000256" key="11">
    <source>
        <dbReference type="HAMAP-Rule" id="MF_00188"/>
    </source>
</evidence>
<keyword evidence="7 11" id="KW-0862">Zinc</keyword>
<comment type="similarity">
    <text evidence="1 11">Belongs to the peptidase M48B family.</text>
</comment>
<dbReference type="GO" id="GO:0006508">
    <property type="term" value="P:proteolysis"/>
    <property type="evidence" value="ECO:0007669"/>
    <property type="project" value="UniProtKB-KW"/>
</dbReference>
<dbReference type="GO" id="GO:0008270">
    <property type="term" value="F:zinc ion binding"/>
    <property type="evidence" value="ECO:0007669"/>
    <property type="project" value="UniProtKB-UniRule"/>
</dbReference>
<feature type="transmembrane region" description="Helical" evidence="11">
    <location>
        <begin position="21"/>
        <end position="46"/>
    </location>
</feature>